<name>A0AAV9S6G6_9TELE</name>
<reference evidence="1 2" key="1">
    <citation type="submission" date="2021-06" db="EMBL/GenBank/DDBJ databases">
        <authorList>
            <person name="Palmer J.M."/>
        </authorList>
    </citation>
    <scope>NUCLEOTIDE SEQUENCE [LARGE SCALE GENOMIC DNA]</scope>
    <source>
        <strain evidence="1 2">MEX-2019</strain>
        <tissue evidence="1">Muscle</tissue>
    </source>
</reference>
<keyword evidence="2" id="KW-1185">Reference proteome</keyword>
<gene>
    <name evidence="1" type="ORF">CRENBAI_005450</name>
</gene>
<comment type="caution">
    <text evidence="1">The sequence shown here is derived from an EMBL/GenBank/DDBJ whole genome shotgun (WGS) entry which is preliminary data.</text>
</comment>
<sequence>MSLEIYFPSLCQLVRQIMSTDLAVILQRFTGFSISDHLRITNRQIGLERSLRKKSQSYSPPSSSTNMDKVQFQSSLENVAGLKCSNETVSQVQKYHYIYGVVDIVESTDPLGGLPAITEVYFFRNMKVPYSATEMMENERRTDLKVCQKNEVKSKSCCL</sequence>
<protein>
    <submittedName>
        <fullName evidence="1">Uncharacterized protein</fullName>
    </submittedName>
</protein>
<evidence type="ECO:0000313" key="2">
    <source>
        <dbReference type="Proteomes" id="UP001311232"/>
    </source>
</evidence>
<accession>A0AAV9S6G6</accession>
<proteinExistence type="predicted"/>
<dbReference type="AlphaFoldDB" id="A0AAV9S6G6"/>
<dbReference type="EMBL" id="JAHHUM010000867">
    <property type="protein sequence ID" value="KAK5616973.1"/>
    <property type="molecule type" value="Genomic_DNA"/>
</dbReference>
<dbReference type="Proteomes" id="UP001311232">
    <property type="component" value="Unassembled WGS sequence"/>
</dbReference>
<evidence type="ECO:0000313" key="1">
    <source>
        <dbReference type="EMBL" id="KAK5616973.1"/>
    </source>
</evidence>
<organism evidence="1 2">
    <name type="scientific">Crenichthys baileyi</name>
    <name type="common">White River springfish</name>
    <dbReference type="NCBI Taxonomy" id="28760"/>
    <lineage>
        <taxon>Eukaryota</taxon>
        <taxon>Metazoa</taxon>
        <taxon>Chordata</taxon>
        <taxon>Craniata</taxon>
        <taxon>Vertebrata</taxon>
        <taxon>Euteleostomi</taxon>
        <taxon>Actinopterygii</taxon>
        <taxon>Neopterygii</taxon>
        <taxon>Teleostei</taxon>
        <taxon>Neoteleostei</taxon>
        <taxon>Acanthomorphata</taxon>
        <taxon>Ovalentaria</taxon>
        <taxon>Atherinomorphae</taxon>
        <taxon>Cyprinodontiformes</taxon>
        <taxon>Goodeidae</taxon>
        <taxon>Crenichthys</taxon>
    </lineage>
</organism>